<evidence type="ECO:0000256" key="1">
    <source>
        <dbReference type="SAM" id="MobiDB-lite"/>
    </source>
</evidence>
<dbReference type="AlphaFoldDB" id="A0A4U5LNX9"/>
<sequence length="113" mass="12698">MRHVTLQKATAAPPMSSVDAICLKLWKKKFGNQDLPEVSPEDKVEEVSPLRAQFPKLEKSDSTKPHISKKKVEEVLPFKAKSLKREKASQSLMCRQSGQGRSGLESLRRLPSQ</sequence>
<feature type="region of interest" description="Disordered" evidence="1">
    <location>
        <begin position="83"/>
        <end position="113"/>
    </location>
</feature>
<accession>A0A4U5LNX9</accession>
<feature type="compositionally biased region" description="Polar residues" evidence="1">
    <location>
        <begin position="89"/>
        <end position="99"/>
    </location>
</feature>
<evidence type="ECO:0000313" key="2">
    <source>
        <dbReference type="EMBL" id="TKR57580.1"/>
    </source>
</evidence>
<dbReference type="Proteomes" id="UP000298663">
    <property type="component" value="Unassembled WGS sequence"/>
</dbReference>
<organism evidence="2 3">
    <name type="scientific">Steinernema carpocapsae</name>
    <name type="common">Entomopathogenic nematode</name>
    <dbReference type="NCBI Taxonomy" id="34508"/>
    <lineage>
        <taxon>Eukaryota</taxon>
        <taxon>Metazoa</taxon>
        <taxon>Ecdysozoa</taxon>
        <taxon>Nematoda</taxon>
        <taxon>Chromadorea</taxon>
        <taxon>Rhabditida</taxon>
        <taxon>Tylenchina</taxon>
        <taxon>Panagrolaimomorpha</taxon>
        <taxon>Strongyloidoidea</taxon>
        <taxon>Steinernematidae</taxon>
        <taxon>Steinernema</taxon>
    </lineage>
</organism>
<dbReference type="EMBL" id="AZBU02000014">
    <property type="protein sequence ID" value="TKR57580.1"/>
    <property type="molecule type" value="Genomic_DNA"/>
</dbReference>
<comment type="caution">
    <text evidence="2">The sequence shown here is derived from an EMBL/GenBank/DDBJ whole genome shotgun (WGS) entry which is preliminary data.</text>
</comment>
<protein>
    <submittedName>
        <fullName evidence="2">Uncharacterized protein</fullName>
    </submittedName>
</protein>
<proteinExistence type="predicted"/>
<reference evidence="2 3" key="1">
    <citation type="journal article" date="2015" name="Genome Biol.">
        <title>Comparative genomics of Steinernema reveals deeply conserved gene regulatory networks.</title>
        <authorList>
            <person name="Dillman A.R."/>
            <person name="Macchietto M."/>
            <person name="Porter C.F."/>
            <person name="Rogers A."/>
            <person name="Williams B."/>
            <person name="Antoshechkin I."/>
            <person name="Lee M.M."/>
            <person name="Goodwin Z."/>
            <person name="Lu X."/>
            <person name="Lewis E.E."/>
            <person name="Goodrich-Blair H."/>
            <person name="Stock S.P."/>
            <person name="Adams B.J."/>
            <person name="Sternberg P.W."/>
            <person name="Mortazavi A."/>
        </authorList>
    </citation>
    <scope>NUCLEOTIDE SEQUENCE [LARGE SCALE GENOMIC DNA]</scope>
    <source>
        <strain evidence="2 3">ALL</strain>
    </source>
</reference>
<name>A0A4U5LNX9_STECR</name>
<gene>
    <name evidence="2" type="ORF">L596_030264</name>
</gene>
<keyword evidence="3" id="KW-1185">Reference proteome</keyword>
<evidence type="ECO:0000313" key="3">
    <source>
        <dbReference type="Proteomes" id="UP000298663"/>
    </source>
</evidence>
<reference evidence="2 3" key="2">
    <citation type="journal article" date="2019" name="G3 (Bethesda)">
        <title>Hybrid Assembly of the Genome of the Entomopathogenic Nematode Steinernema carpocapsae Identifies the X-Chromosome.</title>
        <authorList>
            <person name="Serra L."/>
            <person name="Macchietto M."/>
            <person name="Macias-Munoz A."/>
            <person name="McGill C.J."/>
            <person name="Rodriguez I.M."/>
            <person name="Rodriguez B."/>
            <person name="Murad R."/>
            <person name="Mortazavi A."/>
        </authorList>
    </citation>
    <scope>NUCLEOTIDE SEQUENCE [LARGE SCALE GENOMIC DNA]</scope>
    <source>
        <strain evidence="2 3">ALL</strain>
    </source>
</reference>